<dbReference type="AlphaFoldDB" id="A0A3P5XBE7"/>
<dbReference type="Proteomes" id="UP000277498">
    <property type="component" value="Unassembled WGS sequence"/>
</dbReference>
<sequence length="71" mass="7449">MEILIWTGALISLLGLGGLVWCVLRGLKIRRSGADEARMRSELQRLFAVNFAALGVSALGLALVVAGIALG</sequence>
<organism evidence="2 3">
    <name type="scientific">Pseudogemmobacter humi</name>
    <dbReference type="NCBI Taxonomy" id="2483812"/>
    <lineage>
        <taxon>Bacteria</taxon>
        <taxon>Pseudomonadati</taxon>
        <taxon>Pseudomonadota</taxon>
        <taxon>Alphaproteobacteria</taxon>
        <taxon>Rhodobacterales</taxon>
        <taxon>Paracoccaceae</taxon>
        <taxon>Pseudogemmobacter</taxon>
    </lineage>
</organism>
<proteinExistence type="predicted"/>
<keyword evidence="1" id="KW-1133">Transmembrane helix</keyword>
<dbReference type="EMBL" id="UXAW01000090">
    <property type="protein sequence ID" value="VDC31993.1"/>
    <property type="molecule type" value="Genomic_DNA"/>
</dbReference>
<name>A0A3P5XBE7_9RHOB</name>
<keyword evidence="1" id="KW-0472">Membrane</keyword>
<reference evidence="2 3" key="1">
    <citation type="submission" date="2018-11" db="EMBL/GenBank/DDBJ databases">
        <authorList>
            <person name="Criscuolo A."/>
        </authorList>
    </citation>
    <scope>NUCLEOTIDE SEQUENCE [LARGE SCALE GENOMIC DNA]</scope>
    <source>
        <strain evidence="2">ACIP111625</strain>
    </source>
</reference>
<evidence type="ECO:0000313" key="3">
    <source>
        <dbReference type="Proteomes" id="UP000277498"/>
    </source>
</evidence>
<feature type="transmembrane region" description="Helical" evidence="1">
    <location>
        <begin position="47"/>
        <end position="70"/>
    </location>
</feature>
<accession>A0A3P5XBE7</accession>
<gene>
    <name evidence="2" type="ORF">XINFAN_03262</name>
</gene>
<evidence type="ECO:0000256" key="1">
    <source>
        <dbReference type="SAM" id="Phobius"/>
    </source>
</evidence>
<keyword evidence="1" id="KW-0812">Transmembrane</keyword>
<evidence type="ECO:0000313" key="2">
    <source>
        <dbReference type="EMBL" id="VDC31993.1"/>
    </source>
</evidence>
<protein>
    <submittedName>
        <fullName evidence="2">Uncharacterized protein</fullName>
    </submittedName>
</protein>
<keyword evidence="3" id="KW-1185">Reference proteome</keyword>
<feature type="transmembrane region" description="Helical" evidence="1">
    <location>
        <begin position="6"/>
        <end position="27"/>
    </location>
</feature>
<dbReference type="RefSeq" id="WP_124087965.1">
    <property type="nucleotide sequence ID" value="NZ_UXAW01000090.1"/>
</dbReference>